<evidence type="ECO:0000256" key="1">
    <source>
        <dbReference type="ARBA" id="ARBA00004370"/>
    </source>
</evidence>
<evidence type="ECO:0000313" key="10">
    <source>
        <dbReference type="Proteomes" id="UP000510822"/>
    </source>
</evidence>
<dbReference type="InterPro" id="IPR000014">
    <property type="entry name" value="PAS"/>
</dbReference>
<reference evidence="9 10" key="1">
    <citation type="journal article" date="2016" name="Int. J. Syst. Evol. Microbiol.">
        <title>Chitinibacter fontanus sp. nov., isolated from a spring.</title>
        <authorList>
            <person name="Sheu S.Y."/>
            <person name="Li Y.S."/>
            <person name="Young C.C."/>
            <person name="Chen W.M."/>
        </authorList>
    </citation>
    <scope>NUCLEOTIDE SEQUENCE [LARGE SCALE GENOMIC DNA]</scope>
    <source>
        <strain evidence="9 10">STM-7</strain>
    </source>
</reference>
<proteinExistence type="predicted"/>
<evidence type="ECO:0000313" key="9">
    <source>
        <dbReference type="EMBL" id="QLI80975.1"/>
    </source>
</evidence>
<sequence>MHLILAFLRRYFVFFGVMLVGAIVIAACALLVQKQMRSASLERLKVIATGQAGQLEDRLVQQQEVLLGLQAALTLNPNLDRLQFYNLLLQSNVMYRQPSLLAVGLARPVALQDIPDHIARVRADRRVAPLAYQKYQPAPLTERKPLLLEHLYPINRLTEQLIGSNLAEAASLKEGLEIARDSGRMLASPAFHLNGHDESIFCLYAPIYDANLPIEPTVAERRAHHAGTVLAYIRLDEFVRPMSKMTAGYSVSWRLFDQGYALQTWRQEHRASEVMESDLDELTPIKQTIAALVHLPGRQWRIEFHAHEEIISEHDDEWIMLAMGFAMLCVLLVAAMMQFLYLSRQWSLQMLLKARGDESNRHQQAQLLAQVVQESHDGLVLRQPDGKIIYANDTAHELFSASSNNLLGRYDVLLSQSELGDLAHPLSFSTTFPRHSPHAKHLDVMLQPLRNELLQPIAMAMIVRDVSLNYAETQELKDSHHRLQEMVDLSSDWFWEQDADSRFTMVTGGFFSRFDVTPAYFLGKHRWDLGSGGLSQEQWDEHRAILAARQAYRDFEYTSVLGRDTIIVSVSGFPFYDDDDNFLGYRGTGRDVTGIRMAQKALISEQQRAQATLESIADGVITTDIFGRVDYLNPVASSLVGWELSSARGQMLSAIYQSVDRQTRLPLPDLVAEVLSDGGEYHGARRSVLLNKFGLNFQVEECAARIRDEHSRTIGAVLVFRDISNWREIEDRAELDV</sequence>
<keyword evidence="10" id="KW-1185">Reference proteome</keyword>
<dbReference type="SUPFAM" id="SSF55785">
    <property type="entry name" value="PYP-like sensor domain (PAS domain)"/>
    <property type="match status" value="3"/>
</dbReference>
<keyword evidence="2 5" id="KW-0812">Transmembrane</keyword>
<dbReference type="Gene3D" id="3.30.450.350">
    <property type="entry name" value="CHASE domain"/>
    <property type="match status" value="1"/>
</dbReference>
<dbReference type="Pfam" id="PF03924">
    <property type="entry name" value="CHASE"/>
    <property type="match status" value="1"/>
</dbReference>
<feature type="domain" description="PAS" evidence="6">
    <location>
        <begin position="605"/>
        <end position="678"/>
    </location>
</feature>
<accession>A0A7D5V8U0</accession>
<dbReference type="InterPro" id="IPR042240">
    <property type="entry name" value="CHASE_sf"/>
</dbReference>
<protein>
    <submittedName>
        <fullName evidence="9">PAS domain S-box protein</fullName>
    </submittedName>
</protein>
<gene>
    <name evidence="9" type="ORF">HZU75_05240</name>
</gene>
<dbReference type="InterPro" id="IPR035965">
    <property type="entry name" value="PAS-like_dom_sf"/>
</dbReference>
<feature type="transmembrane region" description="Helical" evidence="5">
    <location>
        <begin position="12"/>
        <end position="32"/>
    </location>
</feature>
<dbReference type="PANTHER" id="PTHR44757">
    <property type="entry name" value="DIGUANYLATE CYCLASE DGCP"/>
    <property type="match status" value="1"/>
</dbReference>
<dbReference type="SMART" id="SM01079">
    <property type="entry name" value="CHASE"/>
    <property type="match status" value="1"/>
</dbReference>
<feature type="domain" description="CHASE" evidence="8">
    <location>
        <begin position="148"/>
        <end position="303"/>
    </location>
</feature>
<dbReference type="Proteomes" id="UP000510822">
    <property type="component" value="Chromosome"/>
</dbReference>
<feature type="domain" description="PAS" evidence="6">
    <location>
        <begin position="364"/>
        <end position="425"/>
    </location>
</feature>
<evidence type="ECO:0000256" key="5">
    <source>
        <dbReference type="SAM" id="Phobius"/>
    </source>
</evidence>
<evidence type="ECO:0000259" key="8">
    <source>
        <dbReference type="PROSITE" id="PS50839"/>
    </source>
</evidence>
<dbReference type="AlphaFoldDB" id="A0A7D5V8U0"/>
<dbReference type="InterPro" id="IPR000700">
    <property type="entry name" value="PAS-assoc_C"/>
</dbReference>
<dbReference type="GO" id="GO:0006355">
    <property type="term" value="P:regulation of DNA-templated transcription"/>
    <property type="evidence" value="ECO:0007669"/>
    <property type="project" value="InterPro"/>
</dbReference>
<dbReference type="Pfam" id="PF13188">
    <property type="entry name" value="PAS_8"/>
    <property type="match status" value="1"/>
</dbReference>
<dbReference type="KEGG" id="cfon:HZU75_05240"/>
<comment type="subcellular location">
    <subcellularLocation>
        <location evidence="1">Membrane</location>
    </subcellularLocation>
</comment>
<dbReference type="Pfam" id="PF13426">
    <property type="entry name" value="PAS_9"/>
    <property type="match status" value="1"/>
</dbReference>
<feature type="domain" description="PAC" evidence="7">
    <location>
        <begin position="553"/>
        <end position="604"/>
    </location>
</feature>
<dbReference type="Pfam" id="PF00989">
    <property type="entry name" value="PAS"/>
    <property type="match status" value="1"/>
</dbReference>
<keyword evidence="4 5" id="KW-0472">Membrane</keyword>
<dbReference type="PROSITE" id="PS50113">
    <property type="entry name" value="PAC"/>
    <property type="match status" value="1"/>
</dbReference>
<evidence type="ECO:0000256" key="2">
    <source>
        <dbReference type="ARBA" id="ARBA00022692"/>
    </source>
</evidence>
<dbReference type="GO" id="GO:0007165">
    <property type="term" value="P:signal transduction"/>
    <property type="evidence" value="ECO:0007669"/>
    <property type="project" value="UniProtKB-ARBA"/>
</dbReference>
<organism evidence="9 10">
    <name type="scientific">Chitinibacter fontanus</name>
    <dbReference type="NCBI Taxonomy" id="1737446"/>
    <lineage>
        <taxon>Bacteria</taxon>
        <taxon>Pseudomonadati</taxon>
        <taxon>Pseudomonadota</taxon>
        <taxon>Betaproteobacteria</taxon>
        <taxon>Neisseriales</taxon>
        <taxon>Chitinibacteraceae</taxon>
        <taxon>Chitinibacter</taxon>
    </lineage>
</organism>
<dbReference type="RefSeq" id="WP_180308106.1">
    <property type="nucleotide sequence ID" value="NZ_CP058952.1"/>
</dbReference>
<feature type="transmembrane region" description="Helical" evidence="5">
    <location>
        <begin position="318"/>
        <end position="342"/>
    </location>
</feature>
<dbReference type="InterPro" id="IPR013767">
    <property type="entry name" value="PAS_fold"/>
</dbReference>
<keyword evidence="3 5" id="KW-1133">Transmembrane helix</keyword>
<dbReference type="SMART" id="SM00091">
    <property type="entry name" value="PAS"/>
    <property type="match status" value="3"/>
</dbReference>
<evidence type="ECO:0000256" key="4">
    <source>
        <dbReference type="ARBA" id="ARBA00023136"/>
    </source>
</evidence>
<dbReference type="PANTHER" id="PTHR44757:SF4">
    <property type="entry name" value="DIGUANYLATE CYCLASE DGCE-RELATED"/>
    <property type="match status" value="1"/>
</dbReference>
<dbReference type="PROSITE" id="PS50112">
    <property type="entry name" value="PAS"/>
    <property type="match status" value="2"/>
</dbReference>
<dbReference type="EMBL" id="CP058952">
    <property type="protein sequence ID" value="QLI80975.1"/>
    <property type="molecule type" value="Genomic_DNA"/>
</dbReference>
<evidence type="ECO:0000256" key="3">
    <source>
        <dbReference type="ARBA" id="ARBA00022989"/>
    </source>
</evidence>
<evidence type="ECO:0000259" key="7">
    <source>
        <dbReference type="PROSITE" id="PS50113"/>
    </source>
</evidence>
<name>A0A7D5V8U0_9NEIS</name>
<dbReference type="InterPro" id="IPR006189">
    <property type="entry name" value="CHASE_dom"/>
</dbReference>
<dbReference type="GO" id="GO:0003824">
    <property type="term" value="F:catalytic activity"/>
    <property type="evidence" value="ECO:0007669"/>
    <property type="project" value="UniProtKB-ARBA"/>
</dbReference>
<evidence type="ECO:0000259" key="6">
    <source>
        <dbReference type="PROSITE" id="PS50112"/>
    </source>
</evidence>
<dbReference type="InterPro" id="IPR052155">
    <property type="entry name" value="Biofilm_reg_signaling"/>
</dbReference>
<dbReference type="PROSITE" id="PS50839">
    <property type="entry name" value="CHASE"/>
    <property type="match status" value="1"/>
</dbReference>
<dbReference type="Gene3D" id="3.30.450.20">
    <property type="entry name" value="PAS domain"/>
    <property type="match status" value="3"/>
</dbReference>
<dbReference type="GO" id="GO:0016020">
    <property type="term" value="C:membrane"/>
    <property type="evidence" value="ECO:0007669"/>
    <property type="project" value="UniProtKB-SubCell"/>
</dbReference>
<dbReference type="NCBIfam" id="TIGR00229">
    <property type="entry name" value="sensory_box"/>
    <property type="match status" value="1"/>
</dbReference>
<dbReference type="CDD" id="cd00130">
    <property type="entry name" value="PAS"/>
    <property type="match status" value="3"/>
</dbReference>